<feature type="signal peptide" evidence="2">
    <location>
        <begin position="1"/>
        <end position="19"/>
    </location>
</feature>
<evidence type="ECO:0000313" key="3">
    <source>
        <dbReference type="EMBL" id="GLK78658.1"/>
    </source>
</evidence>
<protein>
    <recommendedName>
        <fullName evidence="5">DUF3617 family protein</fullName>
    </recommendedName>
</protein>
<accession>A0A9W6N5R6</accession>
<keyword evidence="2" id="KW-0732">Signal</keyword>
<keyword evidence="4" id="KW-1185">Reference proteome</keyword>
<evidence type="ECO:0000313" key="4">
    <source>
        <dbReference type="Proteomes" id="UP001143309"/>
    </source>
</evidence>
<dbReference type="Proteomes" id="UP001143309">
    <property type="component" value="Unassembled WGS sequence"/>
</dbReference>
<evidence type="ECO:0000256" key="2">
    <source>
        <dbReference type="SAM" id="SignalP"/>
    </source>
</evidence>
<gene>
    <name evidence="3" type="ORF">GCM10008174_03990</name>
</gene>
<sequence length="163" mass="16816">MRAIILAALIAAPAGAAVADEVPPRTPGLWESVSTSDDGVTKARQCVGEDTDRLAKQAVGGANSCSKNVVTRTGDGYATETVCKVGAVTAEGRGAITGDFRTTVRIETVTVLTGLPEQSTPLTRKTVIENRRVGDCQPGQKPGDIILEDGTVAPTPGTPTKTQ</sequence>
<dbReference type="Pfam" id="PF12276">
    <property type="entry name" value="DUF3617"/>
    <property type="match status" value="1"/>
</dbReference>
<feature type="region of interest" description="Disordered" evidence="1">
    <location>
        <begin position="135"/>
        <end position="163"/>
    </location>
</feature>
<comment type="caution">
    <text evidence="3">The sequence shown here is derived from an EMBL/GenBank/DDBJ whole genome shotgun (WGS) entry which is preliminary data.</text>
</comment>
<dbReference type="RefSeq" id="WP_271199170.1">
    <property type="nucleotide sequence ID" value="NZ_BSFL01000001.1"/>
</dbReference>
<reference evidence="3" key="1">
    <citation type="journal article" date="2014" name="Int. J. Syst. Evol. Microbiol.">
        <title>Complete genome sequence of Corynebacterium casei LMG S-19264T (=DSM 44701T), isolated from a smear-ripened cheese.</title>
        <authorList>
            <consortium name="US DOE Joint Genome Institute (JGI-PGF)"/>
            <person name="Walter F."/>
            <person name="Albersmeier A."/>
            <person name="Kalinowski J."/>
            <person name="Ruckert C."/>
        </authorList>
    </citation>
    <scope>NUCLEOTIDE SEQUENCE</scope>
    <source>
        <strain evidence="3">VKM B-2748</strain>
    </source>
</reference>
<dbReference type="EMBL" id="BSFL01000001">
    <property type="protein sequence ID" value="GLK78658.1"/>
    <property type="molecule type" value="Genomic_DNA"/>
</dbReference>
<dbReference type="InterPro" id="IPR022061">
    <property type="entry name" value="DUF3617"/>
</dbReference>
<evidence type="ECO:0000256" key="1">
    <source>
        <dbReference type="SAM" id="MobiDB-lite"/>
    </source>
</evidence>
<evidence type="ECO:0008006" key="5">
    <source>
        <dbReference type="Google" id="ProtNLM"/>
    </source>
</evidence>
<proteinExistence type="predicted"/>
<organism evidence="3 4">
    <name type="scientific">Methylopila turkensis</name>
    <dbReference type="NCBI Taxonomy" id="1437816"/>
    <lineage>
        <taxon>Bacteria</taxon>
        <taxon>Pseudomonadati</taxon>
        <taxon>Pseudomonadota</taxon>
        <taxon>Alphaproteobacteria</taxon>
        <taxon>Hyphomicrobiales</taxon>
        <taxon>Methylopilaceae</taxon>
        <taxon>Methylopila</taxon>
    </lineage>
</organism>
<dbReference type="AlphaFoldDB" id="A0A9W6N5R6"/>
<reference evidence="3" key="2">
    <citation type="submission" date="2023-01" db="EMBL/GenBank/DDBJ databases">
        <authorList>
            <person name="Sun Q."/>
            <person name="Evtushenko L."/>
        </authorList>
    </citation>
    <scope>NUCLEOTIDE SEQUENCE</scope>
    <source>
        <strain evidence="3">VKM B-2748</strain>
    </source>
</reference>
<name>A0A9W6N5R6_9HYPH</name>
<feature type="chain" id="PRO_5040921845" description="DUF3617 family protein" evidence="2">
    <location>
        <begin position="20"/>
        <end position="163"/>
    </location>
</feature>